<dbReference type="InterPro" id="IPR029039">
    <property type="entry name" value="Flavoprotein-like_sf"/>
</dbReference>
<dbReference type="Gene3D" id="3.40.50.360">
    <property type="match status" value="1"/>
</dbReference>
<gene>
    <name evidence="4" type="ORF">GTO91_15455</name>
</gene>
<reference evidence="4 5" key="1">
    <citation type="submission" date="2020-01" db="EMBL/GenBank/DDBJ databases">
        <title>Whole-genome sequence of Heliobacterium undosum DSM 13378.</title>
        <authorList>
            <person name="Kyndt J.A."/>
            <person name="Meyer T.E."/>
        </authorList>
    </citation>
    <scope>NUCLEOTIDE SEQUENCE [LARGE SCALE GENOMIC DNA]</scope>
    <source>
        <strain evidence="4 5">DSM 13378</strain>
    </source>
</reference>
<dbReference type="Proteomes" id="UP000463470">
    <property type="component" value="Unassembled WGS sequence"/>
</dbReference>
<dbReference type="RefSeq" id="WP_161259631.1">
    <property type="nucleotide sequence ID" value="NZ_WXEY01000025.1"/>
</dbReference>
<feature type="domain" description="NADPH-dependent FMN reductase-like" evidence="3">
    <location>
        <begin position="3"/>
        <end position="154"/>
    </location>
</feature>
<sequence length="189" mass="20475">MKKVILISGSPRQKGNTMQVLQACAEAIQASGMETEIVSLAGKNIQSCVACGQCKSGKCALNDGLNEIIDKIRDAQGLVVGAPVYFGTARGDLMSAVQRISMVSMASDRFLSWKVGGPIAVGRRGGLTSTLQEMLMFYFISEMIVAGSTYWNIVFGRNPGEAMNDEEGLRTVRRFGENVAKLIEKIHTY</sequence>
<protein>
    <submittedName>
        <fullName evidence="4">Flavodoxin family protein</fullName>
    </submittedName>
</protein>
<dbReference type="SUPFAM" id="SSF52218">
    <property type="entry name" value="Flavoproteins"/>
    <property type="match status" value="1"/>
</dbReference>
<dbReference type="EMBL" id="WXEY01000025">
    <property type="protein sequence ID" value="MZP31110.1"/>
    <property type="molecule type" value="Genomic_DNA"/>
</dbReference>
<dbReference type="PANTHER" id="PTHR43278:SF4">
    <property type="entry name" value="NAD(P)H-DEPENDENT FMN-CONTAINING OXIDOREDUCTASE YWQN-RELATED"/>
    <property type="match status" value="1"/>
</dbReference>
<evidence type="ECO:0000259" key="3">
    <source>
        <dbReference type="Pfam" id="PF03358"/>
    </source>
</evidence>
<dbReference type="PANTHER" id="PTHR43278">
    <property type="entry name" value="NAD(P)H-DEPENDENT FMN-CONTAINING OXIDOREDUCTASE YWQN-RELATED"/>
    <property type="match status" value="1"/>
</dbReference>
<keyword evidence="1" id="KW-0285">Flavoprotein</keyword>
<dbReference type="AlphaFoldDB" id="A0A845L907"/>
<dbReference type="InterPro" id="IPR005025">
    <property type="entry name" value="FMN_Rdtase-like_dom"/>
</dbReference>
<comment type="caution">
    <text evidence="4">The sequence shown here is derived from an EMBL/GenBank/DDBJ whole genome shotgun (WGS) entry which is preliminary data.</text>
</comment>
<evidence type="ECO:0000313" key="5">
    <source>
        <dbReference type="Proteomes" id="UP000463470"/>
    </source>
</evidence>
<keyword evidence="2" id="KW-0288">FMN</keyword>
<organism evidence="4 5">
    <name type="scientific">Heliomicrobium undosum</name>
    <dbReference type="NCBI Taxonomy" id="121734"/>
    <lineage>
        <taxon>Bacteria</taxon>
        <taxon>Bacillati</taxon>
        <taxon>Bacillota</taxon>
        <taxon>Clostridia</taxon>
        <taxon>Eubacteriales</taxon>
        <taxon>Heliobacteriaceae</taxon>
        <taxon>Heliomicrobium</taxon>
    </lineage>
</organism>
<dbReference type="GO" id="GO:0016491">
    <property type="term" value="F:oxidoreductase activity"/>
    <property type="evidence" value="ECO:0007669"/>
    <property type="project" value="InterPro"/>
</dbReference>
<dbReference type="Pfam" id="PF03358">
    <property type="entry name" value="FMN_red"/>
    <property type="match status" value="1"/>
</dbReference>
<evidence type="ECO:0000256" key="2">
    <source>
        <dbReference type="ARBA" id="ARBA00022643"/>
    </source>
</evidence>
<accession>A0A845L907</accession>
<dbReference type="OrthoDB" id="6398207at2"/>
<keyword evidence="5" id="KW-1185">Reference proteome</keyword>
<proteinExistence type="predicted"/>
<evidence type="ECO:0000313" key="4">
    <source>
        <dbReference type="EMBL" id="MZP31110.1"/>
    </source>
</evidence>
<evidence type="ECO:0000256" key="1">
    <source>
        <dbReference type="ARBA" id="ARBA00022630"/>
    </source>
</evidence>
<dbReference type="InterPro" id="IPR051796">
    <property type="entry name" value="ISF_SsuE-like"/>
</dbReference>
<name>A0A845L907_9FIRM</name>